<evidence type="ECO:0000313" key="2">
    <source>
        <dbReference type="EMBL" id="KAK3176266.1"/>
    </source>
</evidence>
<evidence type="ECO:0000256" key="1">
    <source>
        <dbReference type="SAM" id="MobiDB-lite"/>
    </source>
</evidence>
<comment type="caution">
    <text evidence="2">The sequence shown here is derived from an EMBL/GenBank/DDBJ whole genome shotgun (WGS) entry which is preliminary data.</text>
</comment>
<keyword evidence="3" id="KW-1185">Reference proteome</keyword>
<dbReference type="AlphaFoldDB" id="A0AAD9ZCY7"/>
<gene>
    <name evidence="2" type="ORF">OEA41_007589</name>
</gene>
<evidence type="ECO:0000313" key="3">
    <source>
        <dbReference type="Proteomes" id="UP001276659"/>
    </source>
</evidence>
<proteinExistence type="predicted"/>
<feature type="region of interest" description="Disordered" evidence="1">
    <location>
        <begin position="333"/>
        <end position="355"/>
    </location>
</feature>
<feature type="region of interest" description="Disordered" evidence="1">
    <location>
        <begin position="158"/>
        <end position="177"/>
    </location>
</feature>
<dbReference type="EMBL" id="JASNWA010000004">
    <property type="protein sequence ID" value="KAK3176266.1"/>
    <property type="molecule type" value="Genomic_DNA"/>
</dbReference>
<name>A0AAD9ZCY7_9LECA</name>
<sequence>MDPLSVSVSIIGMTTAAVQVSRLLKTFIDGANGASTSARGVLMEVTGIYVCLHQLEDFLLGKREAARSRKSLIMIEHLIIIFTDCVSLFSELEQTLESLKTDGHMRVIDRLKWSMKESAISKLLLRLQSSKASLNFMSNVNMSRRLKALERMHPALAASMTSRGKSPSNERNDSRTSNRRATCFGFTFEQELETSPVYKRAALNDLRQSQSSTSTNGPSSLSGLSLCDVSDVSAIALPISSMELWNHHRYTPSGKRLEANVSSFDAWYNPPAKKSAFIRTAYFNGQYTNQYAQSRFTGHLIYRRFTVAPNSSPIFKEGAVMPQTPKELKRVSEELDEDDERAELEDTGIREKNTSGSATSYRLDVALTPLSPNVASFLRVPIELRLQIYREVSVDEIKVFLSHVQFRMMLAPILLANKQIYDEAISIIYKTTTFTLVLDQDCPFYKYDYIRRQHQALLSSKIASKIHHVSALRLCIPLELYLKNEHT</sequence>
<accession>A0AAD9ZCY7</accession>
<reference evidence="2" key="1">
    <citation type="submission" date="2022-11" db="EMBL/GenBank/DDBJ databases">
        <title>Chromosomal genome sequence assembly and mating type (MAT) locus characterization of the leprose asexual lichenized fungus Lepraria neglecta (Nyl.) Erichsen.</title>
        <authorList>
            <person name="Allen J.L."/>
            <person name="Pfeffer B."/>
        </authorList>
    </citation>
    <scope>NUCLEOTIDE SEQUENCE</scope>
    <source>
        <strain evidence="2">Allen 5258</strain>
    </source>
</reference>
<organism evidence="2 3">
    <name type="scientific">Lepraria neglecta</name>
    <dbReference type="NCBI Taxonomy" id="209136"/>
    <lineage>
        <taxon>Eukaryota</taxon>
        <taxon>Fungi</taxon>
        <taxon>Dikarya</taxon>
        <taxon>Ascomycota</taxon>
        <taxon>Pezizomycotina</taxon>
        <taxon>Lecanoromycetes</taxon>
        <taxon>OSLEUM clade</taxon>
        <taxon>Lecanoromycetidae</taxon>
        <taxon>Lecanorales</taxon>
        <taxon>Lecanorineae</taxon>
        <taxon>Stereocaulaceae</taxon>
        <taxon>Lepraria</taxon>
    </lineage>
</organism>
<dbReference type="Proteomes" id="UP001276659">
    <property type="component" value="Unassembled WGS sequence"/>
</dbReference>
<protein>
    <recommendedName>
        <fullName evidence="4">Fungal N-terminal domain-containing protein</fullName>
    </recommendedName>
</protein>
<evidence type="ECO:0008006" key="4">
    <source>
        <dbReference type="Google" id="ProtNLM"/>
    </source>
</evidence>
<feature type="compositionally biased region" description="Acidic residues" evidence="1">
    <location>
        <begin position="334"/>
        <end position="346"/>
    </location>
</feature>